<organism evidence="1">
    <name type="scientific">Arundo donax</name>
    <name type="common">Giant reed</name>
    <name type="synonym">Donax arundinaceus</name>
    <dbReference type="NCBI Taxonomy" id="35708"/>
    <lineage>
        <taxon>Eukaryota</taxon>
        <taxon>Viridiplantae</taxon>
        <taxon>Streptophyta</taxon>
        <taxon>Embryophyta</taxon>
        <taxon>Tracheophyta</taxon>
        <taxon>Spermatophyta</taxon>
        <taxon>Magnoliopsida</taxon>
        <taxon>Liliopsida</taxon>
        <taxon>Poales</taxon>
        <taxon>Poaceae</taxon>
        <taxon>PACMAD clade</taxon>
        <taxon>Arundinoideae</taxon>
        <taxon>Arundineae</taxon>
        <taxon>Arundo</taxon>
    </lineage>
</organism>
<sequence>MSEHRVVRSCNVRARSYIGAAPKQAATQSRWTAINSYYPTLSQRLEMKMPLLQLLPPPAAASIISTVVYL</sequence>
<reference evidence="1" key="1">
    <citation type="submission" date="2014-09" db="EMBL/GenBank/DDBJ databases">
        <authorList>
            <person name="Magalhaes I.L.F."/>
            <person name="Oliveira U."/>
            <person name="Santos F.R."/>
            <person name="Vidigal T.H.D.A."/>
            <person name="Brescovit A.D."/>
            <person name="Santos A.J."/>
        </authorList>
    </citation>
    <scope>NUCLEOTIDE SEQUENCE</scope>
    <source>
        <tissue evidence="1">Shoot tissue taken approximately 20 cm above the soil surface</tissue>
    </source>
</reference>
<proteinExistence type="predicted"/>
<dbReference type="AlphaFoldDB" id="A0A0A9G9H8"/>
<name>A0A0A9G9H8_ARUDO</name>
<protein>
    <submittedName>
        <fullName evidence="1">Uncharacterized protein</fullName>
    </submittedName>
</protein>
<evidence type="ECO:0000313" key="1">
    <source>
        <dbReference type="EMBL" id="JAE21750.1"/>
    </source>
</evidence>
<dbReference type="EMBL" id="GBRH01176146">
    <property type="protein sequence ID" value="JAE21750.1"/>
    <property type="molecule type" value="Transcribed_RNA"/>
</dbReference>
<accession>A0A0A9G9H8</accession>
<reference evidence="1" key="2">
    <citation type="journal article" date="2015" name="Data Brief">
        <title>Shoot transcriptome of the giant reed, Arundo donax.</title>
        <authorList>
            <person name="Barrero R.A."/>
            <person name="Guerrero F.D."/>
            <person name="Moolhuijzen P."/>
            <person name="Goolsby J.A."/>
            <person name="Tidwell J."/>
            <person name="Bellgard S.E."/>
            <person name="Bellgard M.I."/>
        </authorList>
    </citation>
    <scope>NUCLEOTIDE SEQUENCE</scope>
    <source>
        <tissue evidence="1">Shoot tissue taken approximately 20 cm above the soil surface</tissue>
    </source>
</reference>